<dbReference type="SUPFAM" id="SSF57889">
    <property type="entry name" value="Cysteine-rich domain"/>
    <property type="match status" value="2"/>
</dbReference>
<dbReference type="PANTHER" id="PTHR46477">
    <property type="entry name" value="CYSTEINE/HISTIDINE-RICH C1 DOMAIN FAMILY PROTEIN"/>
    <property type="match status" value="1"/>
</dbReference>
<dbReference type="EMBL" id="JADCNM010000008">
    <property type="protein sequence ID" value="KAG0471034.1"/>
    <property type="molecule type" value="Genomic_DNA"/>
</dbReference>
<reference evidence="2 3" key="1">
    <citation type="journal article" date="2020" name="Nat. Food">
        <title>A phased Vanilla planifolia genome enables genetic improvement of flavour and production.</title>
        <authorList>
            <person name="Hasing T."/>
            <person name="Tang H."/>
            <person name="Brym M."/>
            <person name="Khazi F."/>
            <person name="Huang T."/>
            <person name="Chambers A.H."/>
        </authorList>
    </citation>
    <scope>NUCLEOTIDE SEQUENCE [LARGE SCALE GENOMIC DNA]</scope>
    <source>
        <tissue evidence="2">Leaf</tissue>
    </source>
</reference>
<feature type="region of interest" description="Disordered" evidence="1">
    <location>
        <begin position="175"/>
        <end position="259"/>
    </location>
</feature>
<evidence type="ECO:0008006" key="4">
    <source>
        <dbReference type="Google" id="ProtNLM"/>
    </source>
</evidence>
<evidence type="ECO:0000313" key="2">
    <source>
        <dbReference type="EMBL" id="KAG0471034.1"/>
    </source>
</evidence>
<gene>
    <name evidence="2" type="ORF">HPP92_015580</name>
</gene>
<dbReference type="PANTHER" id="PTHR46477:SF3">
    <property type="entry name" value="CYSTEINE_HISTIDINE-RICH C1 DOMAIN FAMILY PROTEIN"/>
    <property type="match status" value="1"/>
</dbReference>
<name>A0A835QEK5_VANPL</name>
<dbReference type="AlphaFoldDB" id="A0A835QEK5"/>
<sequence length="259" mass="30156">MAISPEGKTVTKEARDLITEHGADAYPFTREQIRKLETEIEEKDKLWPEKIRHESHNHVLWKRRRMFICDGCGKTSKYWSFYCELRCDFDLHPHCALEDGYKVVDSEEENEVEAWPKKIKHKLHKQVLVKAERCYVFDACGVVRDGWSYFCEKCDFDLHPGCVFLNDSMFKEMGNSYEESDDSEEGKEDDDYNKNEELEDDEEEAEDNNKKILGDGSGDKKEGEDTDEDNKNEEDSEGDVNYRRRSNAYTTENVAAGTA</sequence>
<dbReference type="OrthoDB" id="409136at2759"/>
<proteinExistence type="predicted"/>
<evidence type="ECO:0000256" key="1">
    <source>
        <dbReference type="SAM" id="MobiDB-lite"/>
    </source>
</evidence>
<feature type="compositionally biased region" description="Acidic residues" evidence="1">
    <location>
        <begin position="224"/>
        <end position="238"/>
    </location>
</feature>
<dbReference type="InterPro" id="IPR046349">
    <property type="entry name" value="C1-like_sf"/>
</dbReference>
<comment type="caution">
    <text evidence="2">The sequence shown here is derived from an EMBL/GenBank/DDBJ whole genome shotgun (WGS) entry which is preliminary data.</text>
</comment>
<dbReference type="Proteomes" id="UP000639772">
    <property type="component" value="Unassembled WGS sequence"/>
</dbReference>
<feature type="compositionally biased region" description="Acidic residues" evidence="1">
    <location>
        <begin position="178"/>
        <end position="206"/>
    </location>
</feature>
<organism evidence="2 3">
    <name type="scientific">Vanilla planifolia</name>
    <name type="common">Vanilla</name>
    <dbReference type="NCBI Taxonomy" id="51239"/>
    <lineage>
        <taxon>Eukaryota</taxon>
        <taxon>Viridiplantae</taxon>
        <taxon>Streptophyta</taxon>
        <taxon>Embryophyta</taxon>
        <taxon>Tracheophyta</taxon>
        <taxon>Spermatophyta</taxon>
        <taxon>Magnoliopsida</taxon>
        <taxon>Liliopsida</taxon>
        <taxon>Asparagales</taxon>
        <taxon>Orchidaceae</taxon>
        <taxon>Vanilloideae</taxon>
        <taxon>Vanilleae</taxon>
        <taxon>Vanilla</taxon>
    </lineage>
</organism>
<protein>
    <recommendedName>
        <fullName evidence="4">DC1 domain-containing protein</fullName>
    </recommendedName>
</protein>
<feature type="compositionally biased region" description="Basic and acidic residues" evidence="1">
    <location>
        <begin position="207"/>
        <end position="223"/>
    </location>
</feature>
<accession>A0A835QEK5</accession>
<evidence type="ECO:0000313" key="3">
    <source>
        <dbReference type="Proteomes" id="UP000639772"/>
    </source>
</evidence>